<comment type="caution">
    <text evidence="2">The sequence shown here is derived from an EMBL/GenBank/DDBJ whole genome shotgun (WGS) entry which is preliminary data.</text>
</comment>
<proteinExistence type="predicted"/>
<accession>A0AAE1MZW6</accession>
<evidence type="ECO:0000313" key="3">
    <source>
        <dbReference type="Proteomes" id="UP001293593"/>
    </source>
</evidence>
<dbReference type="PANTHER" id="PTHR36747:SF1">
    <property type="entry name" value="HYDROXYPROLINE-RICH GLYCOPROTEIN FAMILY PROTEIN"/>
    <property type="match status" value="1"/>
</dbReference>
<organism evidence="2 3">
    <name type="scientific">Acacia crassicarpa</name>
    <name type="common">northern wattle</name>
    <dbReference type="NCBI Taxonomy" id="499986"/>
    <lineage>
        <taxon>Eukaryota</taxon>
        <taxon>Viridiplantae</taxon>
        <taxon>Streptophyta</taxon>
        <taxon>Embryophyta</taxon>
        <taxon>Tracheophyta</taxon>
        <taxon>Spermatophyta</taxon>
        <taxon>Magnoliopsida</taxon>
        <taxon>eudicotyledons</taxon>
        <taxon>Gunneridae</taxon>
        <taxon>Pentapetalae</taxon>
        <taxon>rosids</taxon>
        <taxon>fabids</taxon>
        <taxon>Fabales</taxon>
        <taxon>Fabaceae</taxon>
        <taxon>Caesalpinioideae</taxon>
        <taxon>mimosoid clade</taxon>
        <taxon>Acacieae</taxon>
        <taxon>Acacia</taxon>
    </lineage>
</organism>
<evidence type="ECO:0000256" key="1">
    <source>
        <dbReference type="SAM" id="MobiDB-lite"/>
    </source>
</evidence>
<reference evidence="2" key="1">
    <citation type="submission" date="2023-10" db="EMBL/GenBank/DDBJ databases">
        <title>Chromosome-level genome of the transformable northern wattle, Acacia crassicarpa.</title>
        <authorList>
            <person name="Massaro I."/>
            <person name="Sinha N.R."/>
            <person name="Poethig S."/>
            <person name="Leichty A.R."/>
        </authorList>
    </citation>
    <scope>NUCLEOTIDE SEQUENCE</scope>
    <source>
        <strain evidence="2">Acra3RX</strain>
        <tissue evidence="2">Leaf</tissue>
    </source>
</reference>
<sequence>MENIILQMPPKAPIQSKTIEPESKTQRSIQQQIMDDEKDQTQKNPSNNEVRKPVTPDGLRVPKAFKYPERYTSPTDMMISPVTKGLLARSRKCGALLPPGKSLAKIPDLQTQKVGLFENNEHMLTDEKLSSSSS</sequence>
<dbReference type="EMBL" id="JAWXYG010000002">
    <property type="protein sequence ID" value="KAK4280195.1"/>
    <property type="molecule type" value="Genomic_DNA"/>
</dbReference>
<feature type="region of interest" description="Disordered" evidence="1">
    <location>
        <begin position="1"/>
        <end position="61"/>
    </location>
</feature>
<evidence type="ECO:0000313" key="2">
    <source>
        <dbReference type="EMBL" id="KAK4280195.1"/>
    </source>
</evidence>
<protein>
    <submittedName>
        <fullName evidence="2">Uncharacterized protein</fullName>
    </submittedName>
</protein>
<dbReference type="Proteomes" id="UP001293593">
    <property type="component" value="Unassembled WGS sequence"/>
</dbReference>
<dbReference type="PANTHER" id="PTHR36747">
    <property type="entry name" value="HYDROXYPROLINE-RICH GLYCOPROTEIN FAMILY PROTEIN"/>
    <property type="match status" value="1"/>
</dbReference>
<name>A0AAE1MZW6_9FABA</name>
<dbReference type="AlphaFoldDB" id="A0AAE1MZW6"/>
<gene>
    <name evidence="2" type="ORF">QN277_011850</name>
</gene>
<keyword evidence="3" id="KW-1185">Reference proteome</keyword>